<dbReference type="InParanoid" id="B9RW14"/>
<protein>
    <recommendedName>
        <fullName evidence="1">RNase H type-1 domain-containing protein</fullName>
    </recommendedName>
</protein>
<dbReference type="InterPro" id="IPR002156">
    <property type="entry name" value="RNaseH_domain"/>
</dbReference>
<dbReference type="GO" id="GO:0004523">
    <property type="term" value="F:RNA-DNA hybrid ribonuclease activity"/>
    <property type="evidence" value="ECO:0007669"/>
    <property type="project" value="InterPro"/>
</dbReference>
<name>B9RW14_RICCO</name>
<accession>B9RW14</accession>
<dbReference type="Pfam" id="PF13456">
    <property type="entry name" value="RVT_3"/>
    <property type="match status" value="1"/>
</dbReference>
<dbReference type="EMBL" id="EQ973822">
    <property type="protein sequence ID" value="EEF44451.1"/>
    <property type="molecule type" value="Genomic_DNA"/>
</dbReference>
<keyword evidence="3" id="KW-1185">Reference proteome</keyword>
<evidence type="ECO:0000313" key="3">
    <source>
        <dbReference type="Proteomes" id="UP000008311"/>
    </source>
</evidence>
<dbReference type="eggNOG" id="KOG1075">
    <property type="taxonomic scope" value="Eukaryota"/>
</dbReference>
<reference evidence="3" key="1">
    <citation type="journal article" date="2010" name="Nat. Biotechnol.">
        <title>Draft genome sequence of the oilseed species Ricinus communis.</title>
        <authorList>
            <person name="Chan A.P."/>
            <person name="Crabtree J."/>
            <person name="Zhao Q."/>
            <person name="Lorenzi H."/>
            <person name="Orvis J."/>
            <person name="Puiu D."/>
            <person name="Melake-Berhan A."/>
            <person name="Jones K.M."/>
            <person name="Redman J."/>
            <person name="Chen G."/>
            <person name="Cahoon E.B."/>
            <person name="Gedil M."/>
            <person name="Stanke M."/>
            <person name="Haas B.J."/>
            <person name="Wortman J.R."/>
            <person name="Fraser-Liggett C.M."/>
            <person name="Ravel J."/>
            <person name="Rabinowicz P.D."/>
        </authorList>
    </citation>
    <scope>NUCLEOTIDE SEQUENCE [LARGE SCALE GENOMIC DNA]</scope>
    <source>
        <strain evidence="3">cv. Hale</strain>
    </source>
</reference>
<feature type="domain" description="RNase H type-1" evidence="1">
    <location>
        <begin position="167"/>
        <end position="249"/>
    </location>
</feature>
<evidence type="ECO:0000259" key="1">
    <source>
        <dbReference type="Pfam" id="PF13456"/>
    </source>
</evidence>
<organism evidence="2 3">
    <name type="scientific">Ricinus communis</name>
    <name type="common">Castor bean</name>
    <dbReference type="NCBI Taxonomy" id="3988"/>
    <lineage>
        <taxon>Eukaryota</taxon>
        <taxon>Viridiplantae</taxon>
        <taxon>Streptophyta</taxon>
        <taxon>Embryophyta</taxon>
        <taxon>Tracheophyta</taxon>
        <taxon>Spermatophyta</taxon>
        <taxon>Magnoliopsida</taxon>
        <taxon>eudicotyledons</taxon>
        <taxon>Gunneridae</taxon>
        <taxon>Pentapetalae</taxon>
        <taxon>rosids</taxon>
        <taxon>fabids</taxon>
        <taxon>Malpighiales</taxon>
        <taxon>Euphorbiaceae</taxon>
        <taxon>Acalyphoideae</taxon>
        <taxon>Acalypheae</taxon>
        <taxon>Ricinus</taxon>
    </lineage>
</organism>
<gene>
    <name evidence="2" type="ORF">RCOM_1175390</name>
</gene>
<dbReference type="Proteomes" id="UP000008311">
    <property type="component" value="Unassembled WGS sequence"/>
</dbReference>
<sequence length="276" mass="31443">MRERLFLKGIAISNCCVVYGEFGEHLQHLFIDYPFEMQCWNYCQVPVVCIHLSDFGCWIENMFNSGDNQHKEKVCMILWAIWGNCNAMLWKNKVYPVNACMESCMGLLYSFKSANASKVAGHMATSRNSILRWVKPTQGLCKLNMTLPSCLVLTRWGLGMVLRDHRAQEARLAEAPFLKETLSWICEQSLANVIIESDAKMVIDSFHQFAFDISEFGCLVNTFRSIASFCVNVRVVFVKRQANAIAKAAHSNASLMVWQEAPDFIRPLLLKDVTFS</sequence>
<dbReference type="GO" id="GO:0003676">
    <property type="term" value="F:nucleic acid binding"/>
    <property type="evidence" value="ECO:0007669"/>
    <property type="project" value="InterPro"/>
</dbReference>
<dbReference type="PANTHER" id="PTHR47074">
    <property type="entry name" value="BNAC02G40300D PROTEIN"/>
    <property type="match status" value="1"/>
</dbReference>
<proteinExistence type="predicted"/>
<dbReference type="PANTHER" id="PTHR47074:SF11">
    <property type="entry name" value="REVERSE TRANSCRIPTASE-LIKE PROTEIN"/>
    <property type="match status" value="1"/>
</dbReference>
<dbReference type="InterPro" id="IPR052929">
    <property type="entry name" value="RNase_H-like_EbsB-rel"/>
</dbReference>
<evidence type="ECO:0000313" key="2">
    <source>
        <dbReference type="EMBL" id="EEF44451.1"/>
    </source>
</evidence>
<dbReference type="AlphaFoldDB" id="B9RW14"/>